<proteinExistence type="predicted"/>
<dbReference type="Gene3D" id="3.30.70.100">
    <property type="match status" value="1"/>
</dbReference>
<comment type="caution">
    <text evidence="1">The sequence shown here is derived from an EMBL/GenBank/DDBJ whole genome shotgun (WGS) entry which is preliminary data.</text>
</comment>
<organism evidence="1 2">
    <name type="scientific">Parerythrobacter lacustris</name>
    <dbReference type="NCBI Taxonomy" id="2969984"/>
    <lineage>
        <taxon>Bacteria</taxon>
        <taxon>Pseudomonadati</taxon>
        <taxon>Pseudomonadota</taxon>
        <taxon>Alphaproteobacteria</taxon>
        <taxon>Sphingomonadales</taxon>
        <taxon>Erythrobacteraceae</taxon>
        <taxon>Parerythrobacter</taxon>
    </lineage>
</organism>
<gene>
    <name evidence="1" type="ORF">NSO95_01405</name>
</gene>
<evidence type="ECO:0000313" key="2">
    <source>
        <dbReference type="Proteomes" id="UP001206067"/>
    </source>
</evidence>
<sequence length="103" mass="11460">MAAVIITYQLAVGVTREAFEEWVRTKDQPAMRSLRRVASFDTYRVTGLLLGEGEPSVRYVELFDIPDLDGFTGEDMPGDVVQGVMGSFMGLVKDPEFLIAEKL</sequence>
<accession>A0ABT1XPN3</accession>
<keyword evidence="2" id="KW-1185">Reference proteome</keyword>
<name>A0ABT1XPN3_9SPHN</name>
<evidence type="ECO:0000313" key="1">
    <source>
        <dbReference type="EMBL" id="MCR2832590.1"/>
    </source>
</evidence>
<evidence type="ECO:0008006" key="3">
    <source>
        <dbReference type="Google" id="ProtNLM"/>
    </source>
</evidence>
<protein>
    <recommendedName>
        <fullName evidence="3">REDY-like protein HapK</fullName>
    </recommendedName>
</protein>
<dbReference type="Proteomes" id="UP001206067">
    <property type="component" value="Unassembled WGS sequence"/>
</dbReference>
<dbReference type="EMBL" id="JANKHH010000001">
    <property type="protein sequence ID" value="MCR2832590.1"/>
    <property type="molecule type" value="Genomic_DNA"/>
</dbReference>
<reference evidence="1 2" key="1">
    <citation type="submission" date="2022-08" db="EMBL/GenBank/DDBJ databases">
        <title>Polyphasic taxonomy analysis of Qipengyuania sp.RS5-5.</title>
        <authorList>
            <person name="Xamxidin M."/>
            <person name="Wu M."/>
        </authorList>
    </citation>
    <scope>NUCLEOTIDE SEQUENCE [LARGE SCALE GENOMIC DNA]</scope>
    <source>
        <strain evidence="1 2">RS5-5</strain>
    </source>
</reference>
<dbReference type="RefSeq" id="WP_257594354.1">
    <property type="nucleotide sequence ID" value="NZ_JANKHH010000001.1"/>
</dbReference>